<evidence type="ECO:0000256" key="1">
    <source>
        <dbReference type="ARBA" id="ARBA00004141"/>
    </source>
</evidence>
<dbReference type="AlphaFoldDB" id="A0A9P4MCC0"/>
<comment type="subcellular location">
    <subcellularLocation>
        <location evidence="1">Membrane</location>
        <topology evidence="1">Multi-pass membrane protein</topology>
    </subcellularLocation>
</comment>
<organism evidence="7 8">
    <name type="scientific">Myriangium duriaei CBS 260.36</name>
    <dbReference type="NCBI Taxonomy" id="1168546"/>
    <lineage>
        <taxon>Eukaryota</taxon>
        <taxon>Fungi</taxon>
        <taxon>Dikarya</taxon>
        <taxon>Ascomycota</taxon>
        <taxon>Pezizomycotina</taxon>
        <taxon>Dothideomycetes</taxon>
        <taxon>Dothideomycetidae</taxon>
        <taxon>Myriangiales</taxon>
        <taxon>Myriangiaceae</taxon>
        <taxon>Myriangium</taxon>
    </lineage>
</organism>
<dbReference type="Pfam" id="PF13813">
    <property type="entry name" value="MBOAT_2"/>
    <property type="match status" value="1"/>
</dbReference>
<dbReference type="InterPro" id="IPR032805">
    <property type="entry name" value="Wax_synthase_dom"/>
</dbReference>
<feature type="domain" description="Wax synthase" evidence="6">
    <location>
        <begin position="231"/>
        <end position="319"/>
    </location>
</feature>
<sequence>MAYRAVLATGACVGLGFISLRSSQHTRKLLVGPLLGAGAYAFWHSGSILAYPYYAGKIAWFLLFFMQHMVYTLFLAQYKLPDRSWRTAYYWLFNARWIGTNQSTVMVRRRNRSLAQGQSTNNSVALTRMQFTLRRLGVVLLKYAVMVIYYEIIDMPTLLQFQQSDYSPSKRILIRRIIRTDPTLDLKRESLIRTWVVFTWLLEDYISLSSMHDLFAVFFVGILGLDHPDDWPPLYGHLSDVTSLRTWYSQFWQTLLYRYSVNTGNWAIDKCFGPRVGKQTRTRRILLASFVFTLSAMNHLATEYVIYGILNWWSFGWFLAQPLIFVVEDIVGVLVRTYLAWTQNLSQSTVSRWVGKLWVFSLFYWGILKFAFRS</sequence>
<feature type="transmembrane region" description="Helical" evidence="5">
    <location>
        <begin position="353"/>
        <end position="372"/>
    </location>
</feature>
<dbReference type="Proteomes" id="UP000799439">
    <property type="component" value="Unassembled WGS sequence"/>
</dbReference>
<dbReference type="GO" id="GO:0016020">
    <property type="term" value="C:membrane"/>
    <property type="evidence" value="ECO:0007669"/>
    <property type="project" value="UniProtKB-SubCell"/>
</dbReference>
<dbReference type="EMBL" id="ML996093">
    <property type="protein sequence ID" value="KAF2148575.1"/>
    <property type="molecule type" value="Genomic_DNA"/>
</dbReference>
<gene>
    <name evidence="7" type="ORF">K461DRAFT_297979</name>
</gene>
<evidence type="ECO:0000256" key="5">
    <source>
        <dbReference type="SAM" id="Phobius"/>
    </source>
</evidence>
<feature type="transmembrane region" description="Helical" evidence="5">
    <location>
        <begin position="285"/>
        <end position="307"/>
    </location>
</feature>
<evidence type="ECO:0000256" key="4">
    <source>
        <dbReference type="ARBA" id="ARBA00023136"/>
    </source>
</evidence>
<keyword evidence="2 5" id="KW-0812">Transmembrane</keyword>
<keyword evidence="3 5" id="KW-1133">Transmembrane helix</keyword>
<comment type="caution">
    <text evidence="7">The sequence shown here is derived from an EMBL/GenBank/DDBJ whole genome shotgun (WGS) entry which is preliminary data.</text>
</comment>
<evidence type="ECO:0000313" key="7">
    <source>
        <dbReference type="EMBL" id="KAF2148575.1"/>
    </source>
</evidence>
<protein>
    <recommendedName>
        <fullName evidence="6">Wax synthase domain-containing protein</fullName>
    </recommendedName>
</protein>
<keyword evidence="8" id="KW-1185">Reference proteome</keyword>
<feature type="transmembrane region" description="Helical" evidence="5">
    <location>
        <begin position="319"/>
        <end position="341"/>
    </location>
</feature>
<evidence type="ECO:0000313" key="8">
    <source>
        <dbReference type="Proteomes" id="UP000799439"/>
    </source>
</evidence>
<evidence type="ECO:0000259" key="6">
    <source>
        <dbReference type="Pfam" id="PF13813"/>
    </source>
</evidence>
<evidence type="ECO:0000256" key="3">
    <source>
        <dbReference type="ARBA" id="ARBA00022989"/>
    </source>
</evidence>
<evidence type="ECO:0000256" key="2">
    <source>
        <dbReference type="ARBA" id="ARBA00022692"/>
    </source>
</evidence>
<proteinExistence type="predicted"/>
<accession>A0A9P4MCC0</accession>
<feature type="transmembrane region" description="Helical" evidence="5">
    <location>
        <begin position="58"/>
        <end position="76"/>
    </location>
</feature>
<reference evidence="7" key="1">
    <citation type="journal article" date="2020" name="Stud. Mycol.">
        <title>101 Dothideomycetes genomes: a test case for predicting lifestyles and emergence of pathogens.</title>
        <authorList>
            <person name="Haridas S."/>
            <person name="Albert R."/>
            <person name="Binder M."/>
            <person name="Bloem J."/>
            <person name="Labutti K."/>
            <person name="Salamov A."/>
            <person name="Andreopoulos B."/>
            <person name="Baker S."/>
            <person name="Barry K."/>
            <person name="Bills G."/>
            <person name="Bluhm B."/>
            <person name="Cannon C."/>
            <person name="Castanera R."/>
            <person name="Culley D."/>
            <person name="Daum C."/>
            <person name="Ezra D."/>
            <person name="Gonzalez J."/>
            <person name="Henrissat B."/>
            <person name="Kuo A."/>
            <person name="Liang C."/>
            <person name="Lipzen A."/>
            <person name="Lutzoni F."/>
            <person name="Magnuson J."/>
            <person name="Mondo S."/>
            <person name="Nolan M."/>
            <person name="Ohm R."/>
            <person name="Pangilinan J."/>
            <person name="Park H.-J."/>
            <person name="Ramirez L."/>
            <person name="Alfaro M."/>
            <person name="Sun H."/>
            <person name="Tritt A."/>
            <person name="Yoshinaga Y."/>
            <person name="Zwiers L.-H."/>
            <person name="Turgeon B."/>
            <person name="Goodwin S."/>
            <person name="Spatafora J."/>
            <person name="Crous P."/>
            <person name="Grigoriev I."/>
        </authorList>
    </citation>
    <scope>NUCLEOTIDE SEQUENCE</scope>
    <source>
        <strain evidence="7">CBS 260.36</strain>
    </source>
</reference>
<keyword evidence="4 5" id="KW-0472">Membrane</keyword>
<dbReference type="OrthoDB" id="1077582at2759"/>
<name>A0A9P4MCC0_9PEZI</name>